<keyword evidence="4" id="KW-0255">Endonuclease</keyword>
<feature type="non-terminal residue" evidence="9">
    <location>
        <position position="391"/>
    </location>
</feature>
<dbReference type="GO" id="GO:0016787">
    <property type="term" value="F:hydrolase activity"/>
    <property type="evidence" value="ECO:0007669"/>
    <property type="project" value="UniProtKB-KW"/>
</dbReference>
<keyword evidence="6" id="KW-0695">RNA-directed DNA polymerase</keyword>
<evidence type="ECO:0000259" key="7">
    <source>
        <dbReference type="Pfam" id="PF17917"/>
    </source>
</evidence>
<dbReference type="KEGG" id="dpp:DICPUDRAFT_18799"/>
<organism evidence="9 10">
    <name type="scientific">Dictyostelium purpureum</name>
    <name type="common">Slime mold</name>
    <dbReference type="NCBI Taxonomy" id="5786"/>
    <lineage>
        <taxon>Eukaryota</taxon>
        <taxon>Amoebozoa</taxon>
        <taxon>Evosea</taxon>
        <taxon>Eumycetozoa</taxon>
        <taxon>Dictyostelia</taxon>
        <taxon>Dictyosteliales</taxon>
        <taxon>Dictyosteliaceae</taxon>
        <taxon>Dictyostelium</taxon>
    </lineage>
</organism>
<evidence type="ECO:0000256" key="6">
    <source>
        <dbReference type="ARBA" id="ARBA00022918"/>
    </source>
</evidence>
<evidence type="ECO:0000259" key="8">
    <source>
        <dbReference type="Pfam" id="PF17921"/>
    </source>
</evidence>
<dbReference type="GeneID" id="10500868"/>
<dbReference type="OrthoDB" id="8057740at2759"/>
<dbReference type="Pfam" id="PF17921">
    <property type="entry name" value="Integrase_H2C2"/>
    <property type="match status" value="1"/>
</dbReference>
<dbReference type="GO" id="GO:0003964">
    <property type="term" value="F:RNA-directed DNA polymerase activity"/>
    <property type="evidence" value="ECO:0007669"/>
    <property type="project" value="UniProtKB-KW"/>
</dbReference>
<keyword evidence="3" id="KW-0540">Nuclease</keyword>
<evidence type="ECO:0000256" key="3">
    <source>
        <dbReference type="ARBA" id="ARBA00022722"/>
    </source>
</evidence>
<dbReference type="FunFam" id="3.30.70.270:FF:000020">
    <property type="entry name" value="Transposon Tf2-6 polyprotein-like Protein"/>
    <property type="match status" value="1"/>
</dbReference>
<evidence type="ECO:0000256" key="2">
    <source>
        <dbReference type="ARBA" id="ARBA00022695"/>
    </source>
</evidence>
<keyword evidence="1" id="KW-0808">Transferase</keyword>
<dbReference type="InterPro" id="IPR041588">
    <property type="entry name" value="Integrase_H2C2"/>
</dbReference>
<dbReference type="InterPro" id="IPR043502">
    <property type="entry name" value="DNA/RNA_pol_sf"/>
</dbReference>
<reference evidence="10" key="1">
    <citation type="journal article" date="2011" name="Genome Biol.">
        <title>Comparative genomics of the social amoebae Dictyostelium discoideum and Dictyostelium purpureum.</title>
        <authorList>
            <consortium name="US DOE Joint Genome Institute (JGI-PGF)"/>
            <person name="Sucgang R."/>
            <person name="Kuo A."/>
            <person name="Tian X."/>
            <person name="Salerno W."/>
            <person name="Parikh A."/>
            <person name="Feasley C.L."/>
            <person name="Dalin E."/>
            <person name="Tu H."/>
            <person name="Huang E."/>
            <person name="Barry K."/>
            <person name="Lindquist E."/>
            <person name="Shapiro H."/>
            <person name="Bruce D."/>
            <person name="Schmutz J."/>
            <person name="Salamov A."/>
            <person name="Fey P."/>
            <person name="Gaudet P."/>
            <person name="Anjard C."/>
            <person name="Babu M.M."/>
            <person name="Basu S."/>
            <person name="Bushmanova Y."/>
            <person name="van der Wel H."/>
            <person name="Katoh-Kurasawa M."/>
            <person name="Dinh C."/>
            <person name="Coutinho P.M."/>
            <person name="Saito T."/>
            <person name="Elias M."/>
            <person name="Schaap P."/>
            <person name="Kay R.R."/>
            <person name="Henrissat B."/>
            <person name="Eichinger L."/>
            <person name="Rivero F."/>
            <person name="Putnam N.H."/>
            <person name="West C.M."/>
            <person name="Loomis W.F."/>
            <person name="Chisholm R.L."/>
            <person name="Shaulsky G."/>
            <person name="Strassmann J.E."/>
            <person name="Queller D.C."/>
            <person name="Kuspa A."/>
            <person name="Grigoriev I.V."/>
        </authorList>
    </citation>
    <scope>NUCLEOTIDE SEQUENCE [LARGE SCALE GENOMIC DNA]</scope>
    <source>
        <strain evidence="10">QSDP1</strain>
    </source>
</reference>
<evidence type="ECO:0000256" key="4">
    <source>
        <dbReference type="ARBA" id="ARBA00022759"/>
    </source>
</evidence>
<dbReference type="InterPro" id="IPR050951">
    <property type="entry name" value="Retrovirus_Pol_polyprotein"/>
</dbReference>
<feature type="domain" description="Reverse transcriptase RNase H-like" evidence="7">
    <location>
        <begin position="118"/>
        <end position="222"/>
    </location>
</feature>
<keyword evidence="10" id="KW-1185">Reference proteome</keyword>
<evidence type="ECO:0000313" key="9">
    <source>
        <dbReference type="EMBL" id="EGC36333.1"/>
    </source>
</evidence>
<dbReference type="STRING" id="5786.F0ZI87"/>
<evidence type="ECO:0000256" key="5">
    <source>
        <dbReference type="ARBA" id="ARBA00022801"/>
    </source>
</evidence>
<accession>F0ZI87</accession>
<dbReference type="AlphaFoldDB" id="F0ZI87"/>
<dbReference type="InParanoid" id="F0ZI87"/>
<dbReference type="Gene3D" id="1.10.340.70">
    <property type="match status" value="1"/>
</dbReference>
<dbReference type="InterPro" id="IPR041373">
    <property type="entry name" value="RT_RNaseH"/>
</dbReference>
<dbReference type="eggNOG" id="KOG0017">
    <property type="taxonomic scope" value="Eukaryota"/>
</dbReference>
<evidence type="ECO:0000313" key="10">
    <source>
        <dbReference type="Proteomes" id="UP000001064"/>
    </source>
</evidence>
<name>F0ZI87_DICPU</name>
<dbReference type="SUPFAM" id="SSF56672">
    <property type="entry name" value="DNA/RNA polymerases"/>
    <property type="match status" value="1"/>
</dbReference>
<dbReference type="PANTHER" id="PTHR37984">
    <property type="entry name" value="PROTEIN CBG26694"/>
    <property type="match status" value="1"/>
</dbReference>
<gene>
    <name evidence="9" type="ORF">DICPUDRAFT_18799</name>
</gene>
<evidence type="ECO:0000256" key="1">
    <source>
        <dbReference type="ARBA" id="ARBA00022679"/>
    </source>
</evidence>
<dbReference type="RefSeq" id="XP_003287148.1">
    <property type="nucleotide sequence ID" value="XM_003287100.1"/>
</dbReference>
<keyword evidence="5" id="KW-0378">Hydrolase</keyword>
<dbReference type="PANTHER" id="PTHR37984:SF5">
    <property type="entry name" value="PROTEIN NYNRIN-LIKE"/>
    <property type="match status" value="1"/>
</dbReference>
<dbReference type="OMA" id="NCHRISP"/>
<dbReference type="CDD" id="cd09274">
    <property type="entry name" value="RNase_HI_RT_Ty3"/>
    <property type="match status" value="1"/>
</dbReference>
<dbReference type="Gene3D" id="3.30.70.270">
    <property type="match status" value="2"/>
</dbReference>
<evidence type="ECO:0008006" key="11">
    <source>
        <dbReference type="Google" id="ProtNLM"/>
    </source>
</evidence>
<dbReference type="Pfam" id="PF17917">
    <property type="entry name" value="RT_RNaseH"/>
    <property type="match status" value="1"/>
</dbReference>
<feature type="non-terminal residue" evidence="9">
    <location>
        <position position="1"/>
    </location>
</feature>
<dbReference type="VEuPathDB" id="AmoebaDB:DICPUDRAFT_18799"/>
<dbReference type="GO" id="GO:0004519">
    <property type="term" value="F:endonuclease activity"/>
    <property type="evidence" value="ECO:0007669"/>
    <property type="project" value="UniProtKB-KW"/>
</dbReference>
<keyword evidence="2" id="KW-0548">Nucleotidyltransferase</keyword>
<feature type="domain" description="Integrase zinc-binding" evidence="8">
    <location>
        <begin position="304"/>
        <end position="361"/>
    </location>
</feature>
<dbReference type="Proteomes" id="UP000001064">
    <property type="component" value="Unassembled WGS sequence"/>
</dbReference>
<dbReference type="EMBL" id="GL871030">
    <property type="protein sequence ID" value="EGC36333.1"/>
    <property type="molecule type" value="Genomic_DNA"/>
</dbReference>
<sequence>RCRNSKVYLNSKKCQFFCIEVEFLGHVISAEGIKVRDSKIAAIQEYPIPATIGEVRSFLGLCNYYRRFIPSYTELTAGLTSITSGKNYTKLKLSDKIIDDIEKLKLALASSKLLIKPDPKKTFHVYIDASDVGTGCMITQFDSDNNERPVLYDSKKFNSFQKSYTTTDRELLALINVLKKFDYLLLGNKFIVYSDHLNLAHYQTKQETPKRLIRWLDLISMFSYELVHIEGKKNIAADFLSRNAKFYYDWDDGFLDQVKESYEVADEYSKKWLETAKLRNDMLEKDGLLYLIDATTDSRRLVLVDKAQITKILDEGHLSNYAGHPGVYRLTARIRPSFYFPKFWKRVKAYVAACPECQKVRIEREKHGLLNPLPIPARPWNDVTMDFLSLP</sequence>
<protein>
    <recommendedName>
        <fullName evidence="11">Reverse transcriptase RNase H-like domain-containing protein</fullName>
    </recommendedName>
</protein>
<proteinExistence type="predicted"/>
<dbReference type="InterPro" id="IPR043128">
    <property type="entry name" value="Rev_trsase/Diguanyl_cyclase"/>
</dbReference>